<evidence type="ECO:0000256" key="7">
    <source>
        <dbReference type="SAM" id="MobiDB-lite"/>
    </source>
</evidence>
<evidence type="ECO:0000256" key="4">
    <source>
        <dbReference type="ARBA" id="ARBA00022691"/>
    </source>
</evidence>
<keyword evidence="9" id="KW-1185">Reference proteome</keyword>
<accession>A0A914VUR5</accession>
<evidence type="ECO:0000256" key="3">
    <source>
        <dbReference type="ARBA" id="ARBA00022679"/>
    </source>
</evidence>
<evidence type="ECO:0000256" key="1">
    <source>
        <dbReference type="ARBA" id="ARBA00008361"/>
    </source>
</evidence>
<feature type="compositionally biased region" description="Polar residues" evidence="7">
    <location>
        <begin position="219"/>
        <end position="228"/>
    </location>
</feature>
<feature type="region of interest" description="Disordered" evidence="7">
    <location>
        <begin position="1"/>
        <end position="243"/>
    </location>
</feature>
<dbReference type="GO" id="GO:0040031">
    <property type="term" value="P:snRNA modification"/>
    <property type="evidence" value="ECO:0007669"/>
    <property type="project" value="TreeGrafter"/>
</dbReference>
<evidence type="ECO:0000256" key="2">
    <source>
        <dbReference type="ARBA" id="ARBA00022603"/>
    </source>
</evidence>
<comment type="similarity">
    <text evidence="1 6">Belongs to the methyltransferase superfamily.</text>
</comment>
<feature type="compositionally biased region" description="Basic and acidic residues" evidence="7">
    <location>
        <begin position="67"/>
        <end position="77"/>
    </location>
</feature>
<sequence length="530" mass="59313">MTEVCTSPVQQTLTSPTLCRQSSDQSDSSTSKQSDKNKAGRKTKRKPSNEGTPVGGQHAQPRSAKQPRRESRGRRDMPIPFLLGGTRKDPLNLGGILGPVTGTTPRTSPPEVEIVVPKNTRDPLNLKAQARQRKRKRRESLRADQKDLSDAKPSSPTSYSDSELAGVDGLLGPARKVARTNTMSEGQSRHQLREKIVSPVPRPVSQKRHSASPAKKDPTPTTISSDEPTSPLLPNKTDKKPVDRFRYGNFNRYYGKRLKEKEEDPRFKLINREFIEDKSVLDIGCNVGFLTLKMAKDMAPRRITGVDIDGQLVGIARKNIRHYCDDSIEMTGKFPASFSRQFGPVSAPPINPTQKFPNNVWFHQENYVLATDDMLDQVSPLYDTVLALSVTKWVHLNWGDAGLKRFFRRIFRHLFPGGHLILEPQQFSTYRKRSKMTPEMNQHYKAILLKPDQFRDFLVKDVGFVACDAREVTNAHAKGFQRPILVFMKPKVERSGSSTAATASRKTISSSTSDVPTPVATHTGDSECRS</sequence>
<dbReference type="Gene3D" id="3.40.50.150">
    <property type="entry name" value="Vaccinia Virus protein VP39"/>
    <property type="match status" value="1"/>
</dbReference>
<feature type="compositionally biased region" description="Basic residues" evidence="7">
    <location>
        <begin position="130"/>
        <end position="139"/>
    </location>
</feature>
<proteinExistence type="inferred from homology"/>
<dbReference type="GO" id="GO:0017069">
    <property type="term" value="F:snRNA binding"/>
    <property type="evidence" value="ECO:0007669"/>
    <property type="project" value="TreeGrafter"/>
</dbReference>
<dbReference type="InterPro" id="IPR010675">
    <property type="entry name" value="Bin3_C"/>
</dbReference>
<feature type="compositionally biased region" description="Polar residues" evidence="7">
    <location>
        <begin position="152"/>
        <end position="161"/>
    </location>
</feature>
<name>A0A914VUR5_9BILA</name>
<dbReference type="PROSITE" id="PS51515">
    <property type="entry name" value="BIN3_SAM"/>
    <property type="match status" value="1"/>
</dbReference>
<evidence type="ECO:0000256" key="6">
    <source>
        <dbReference type="RuleBase" id="RU367087"/>
    </source>
</evidence>
<dbReference type="Pfam" id="PF06859">
    <property type="entry name" value="Bin3"/>
    <property type="match status" value="1"/>
</dbReference>
<dbReference type="PANTHER" id="PTHR12315:SF0">
    <property type="entry name" value="7SK SNRNA METHYLPHOSPHATE CAPPING ENZYME"/>
    <property type="match status" value="1"/>
</dbReference>
<dbReference type="EC" id="2.1.1.-" evidence="6"/>
<keyword evidence="2 6" id="KW-0489">Methyltransferase</keyword>
<dbReference type="WBParaSite" id="PSAMB.scaffold250size61370.g3817.t1">
    <property type="protein sequence ID" value="PSAMB.scaffold250size61370.g3817.t1"/>
    <property type="gene ID" value="PSAMB.scaffold250size61370.g3817"/>
</dbReference>
<feature type="compositionally biased region" description="Basic and acidic residues" evidence="7">
    <location>
        <begin position="187"/>
        <end position="196"/>
    </location>
</feature>
<dbReference type="GO" id="GO:0008173">
    <property type="term" value="F:RNA methyltransferase activity"/>
    <property type="evidence" value="ECO:0007669"/>
    <property type="project" value="UniProtKB-UniRule"/>
</dbReference>
<feature type="region of interest" description="Disordered" evidence="7">
    <location>
        <begin position="494"/>
        <end position="530"/>
    </location>
</feature>
<dbReference type="InterPro" id="IPR039772">
    <property type="entry name" value="Bin3-like"/>
</dbReference>
<dbReference type="Proteomes" id="UP000887566">
    <property type="component" value="Unplaced"/>
</dbReference>
<dbReference type="InterPro" id="IPR024160">
    <property type="entry name" value="BIN3_SAM-bd_dom"/>
</dbReference>
<dbReference type="GO" id="GO:0008171">
    <property type="term" value="F:O-methyltransferase activity"/>
    <property type="evidence" value="ECO:0007669"/>
    <property type="project" value="UniProtKB-UniRule"/>
</dbReference>
<feature type="compositionally biased region" description="Basic and acidic residues" evidence="7">
    <location>
        <begin position="140"/>
        <end position="150"/>
    </location>
</feature>
<evidence type="ECO:0000313" key="10">
    <source>
        <dbReference type="WBParaSite" id="PSAMB.scaffold250size61370.g3817.t1"/>
    </source>
</evidence>
<dbReference type="PANTHER" id="PTHR12315">
    <property type="entry name" value="BICOID-INTERACTING PROTEIN RELATED"/>
    <property type="match status" value="1"/>
</dbReference>
<organism evidence="9 10">
    <name type="scientific">Plectus sambesii</name>
    <dbReference type="NCBI Taxonomy" id="2011161"/>
    <lineage>
        <taxon>Eukaryota</taxon>
        <taxon>Metazoa</taxon>
        <taxon>Ecdysozoa</taxon>
        <taxon>Nematoda</taxon>
        <taxon>Chromadorea</taxon>
        <taxon>Plectida</taxon>
        <taxon>Plectina</taxon>
        <taxon>Plectoidea</taxon>
        <taxon>Plectidae</taxon>
        <taxon>Plectus</taxon>
    </lineage>
</organism>
<protein>
    <recommendedName>
        <fullName evidence="6">RNA methyltransferase</fullName>
        <ecNumber evidence="6">2.1.1.-</ecNumber>
    </recommendedName>
</protein>
<feature type="compositionally biased region" description="Low complexity" evidence="7">
    <location>
        <begin position="495"/>
        <end position="513"/>
    </location>
</feature>
<feature type="domain" description="Bin3-type SAM" evidence="8">
    <location>
        <begin position="264"/>
        <end position="492"/>
    </location>
</feature>
<dbReference type="InterPro" id="IPR029063">
    <property type="entry name" value="SAM-dependent_MTases_sf"/>
</dbReference>
<evidence type="ECO:0000313" key="9">
    <source>
        <dbReference type="Proteomes" id="UP000887566"/>
    </source>
</evidence>
<keyword evidence="4 5" id="KW-0949">S-adenosyl-L-methionine</keyword>
<keyword evidence="3 6" id="KW-0808">Transferase</keyword>
<dbReference type="GO" id="GO:0032259">
    <property type="term" value="P:methylation"/>
    <property type="evidence" value="ECO:0007669"/>
    <property type="project" value="UniProtKB-KW"/>
</dbReference>
<feature type="compositionally biased region" description="Polar residues" evidence="7">
    <location>
        <begin position="1"/>
        <end position="20"/>
    </location>
</feature>
<feature type="compositionally biased region" description="Low complexity" evidence="7">
    <location>
        <begin position="21"/>
        <end position="32"/>
    </location>
</feature>
<evidence type="ECO:0000259" key="8">
    <source>
        <dbReference type="PROSITE" id="PS51515"/>
    </source>
</evidence>
<reference evidence="10" key="1">
    <citation type="submission" date="2022-11" db="UniProtKB">
        <authorList>
            <consortium name="WormBaseParasite"/>
        </authorList>
    </citation>
    <scope>IDENTIFICATION</scope>
</reference>
<dbReference type="FunFam" id="3.40.50.150:FF:000083">
    <property type="entry name" value="7SK snRNA methylphosphate capping enzyme"/>
    <property type="match status" value="1"/>
</dbReference>
<dbReference type="CDD" id="cd02440">
    <property type="entry name" value="AdoMet_MTases"/>
    <property type="match status" value="1"/>
</dbReference>
<evidence type="ECO:0000256" key="5">
    <source>
        <dbReference type="PROSITE-ProRule" id="PRU00848"/>
    </source>
</evidence>
<dbReference type="AlphaFoldDB" id="A0A914VUR5"/>
<dbReference type="SUPFAM" id="SSF53335">
    <property type="entry name" value="S-adenosyl-L-methionine-dependent methyltransferases"/>
    <property type="match status" value="1"/>
</dbReference>